<keyword evidence="9" id="KW-0004">4Fe-4S</keyword>
<dbReference type="SFLD" id="SFLDF00343">
    <property type="entry name" value="aminofutalosine_synthase_(mqnE"/>
    <property type="match status" value="1"/>
</dbReference>
<dbReference type="EMBL" id="JACRJB010000021">
    <property type="protein sequence ID" value="MBI5129382.1"/>
    <property type="molecule type" value="Genomic_DNA"/>
</dbReference>
<proteinExistence type="inferred from homology"/>
<comment type="function">
    <text evidence="2">Catalyzes the radical-mediated synthesis of 7,8-didemethyl-8-hydroxy-5-deazariboflavin (FO) from 5-amino-6-(D-ribitylamino)uracil and L-tyrosine.</text>
</comment>
<name>A0A933VV23_RHOPL</name>
<dbReference type="CDD" id="cd01335">
    <property type="entry name" value="Radical_SAM"/>
    <property type="match status" value="2"/>
</dbReference>
<dbReference type="GO" id="GO:0051539">
    <property type="term" value="F:4 iron, 4 sulfur cluster binding"/>
    <property type="evidence" value="ECO:0007669"/>
    <property type="project" value="UniProtKB-KW"/>
</dbReference>
<evidence type="ECO:0000256" key="16">
    <source>
        <dbReference type="ARBA" id="ARBA00048468"/>
    </source>
</evidence>
<evidence type="ECO:0000256" key="6">
    <source>
        <dbReference type="ARBA" id="ARBA00012126"/>
    </source>
</evidence>
<dbReference type="InterPro" id="IPR020050">
    <property type="entry name" value="FO_synthase_su2"/>
</dbReference>
<dbReference type="SFLD" id="SFLDF00294">
    <property type="entry name" value="7_8-didemethyl-8-hydroxy-5-dea"/>
    <property type="match status" value="1"/>
</dbReference>
<dbReference type="PROSITE" id="PS51918">
    <property type="entry name" value="RADICAL_SAM"/>
    <property type="match status" value="2"/>
</dbReference>
<dbReference type="EC" id="2.5.1.147" evidence="7"/>
<dbReference type="HAMAP" id="MF_01612">
    <property type="entry name" value="FO_synth_sub2"/>
    <property type="match status" value="1"/>
</dbReference>
<dbReference type="NCBIfam" id="TIGR03551">
    <property type="entry name" value="F420_cofH"/>
    <property type="match status" value="1"/>
</dbReference>
<dbReference type="InterPro" id="IPR058240">
    <property type="entry name" value="rSAM_sf"/>
</dbReference>
<keyword evidence="12" id="KW-0479">Metal-binding</keyword>
<comment type="cofactor">
    <cofactor evidence="1">
        <name>[4Fe-4S] cluster</name>
        <dbReference type="ChEBI" id="CHEBI:49883"/>
    </cofactor>
</comment>
<keyword evidence="13" id="KW-0408">Iron</keyword>
<keyword evidence="11" id="KW-0949">S-adenosyl-L-methionine</keyword>
<evidence type="ECO:0000256" key="7">
    <source>
        <dbReference type="ARBA" id="ARBA00012289"/>
    </source>
</evidence>
<evidence type="ECO:0000256" key="3">
    <source>
        <dbReference type="ARBA" id="ARBA00004712"/>
    </source>
</evidence>
<evidence type="ECO:0000256" key="13">
    <source>
        <dbReference type="ARBA" id="ARBA00023004"/>
    </source>
</evidence>
<dbReference type="PANTHER" id="PTHR43076:SF1">
    <property type="entry name" value="LIPOYL SYNTHASE 2"/>
    <property type="match status" value="1"/>
</dbReference>
<dbReference type="GO" id="GO:0044689">
    <property type="term" value="F:7,8-didemethyl-8-hydroxy-5-deazariboflavin synthase activity"/>
    <property type="evidence" value="ECO:0007669"/>
    <property type="project" value="UniProtKB-EC"/>
</dbReference>
<evidence type="ECO:0000313" key="20">
    <source>
        <dbReference type="Proteomes" id="UP000782519"/>
    </source>
</evidence>
<evidence type="ECO:0000256" key="10">
    <source>
        <dbReference type="ARBA" id="ARBA00022679"/>
    </source>
</evidence>
<evidence type="ECO:0000256" key="12">
    <source>
        <dbReference type="ARBA" id="ARBA00022723"/>
    </source>
</evidence>
<evidence type="ECO:0000256" key="8">
    <source>
        <dbReference type="ARBA" id="ARBA00022220"/>
    </source>
</evidence>
<dbReference type="SFLD" id="SFLDG01388">
    <property type="entry name" value="7_8-didemethyl-8-hydroxy-5-dea"/>
    <property type="match status" value="2"/>
</dbReference>
<evidence type="ECO:0000256" key="15">
    <source>
        <dbReference type="ARBA" id="ARBA00023239"/>
    </source>
</evidence>
<comment type="pathway">
    <text evidence="3">Cofactor biosynthesis; coenzyme F0 biosynthesis.</text>
</comment>
<dbReference type="AlphaFoldDB" id="A0A933VV23"/>
<dbReference type="EC" id="4.3.1.32" evidence="6"/>
<comment type="similarity">
    <text evidence="4">In the C-terminal section; belongs to the radical SAM superfamily. CofH family.</text>
</comment>
<evidence type="ECO:0000256" key="1">
    <source>
        <dbReference type="ARBA" id="ARBA00001966"/>
    </source>
</evidence>
<evidence type="ECO:0000313" key="19">
    <source>
        <dbReference type="EMBL" id="MBI5129382.1"/>
    </source>
</evidence>
<dbReference type="SUPFAM" id="SSF102114">
    <property type="entry name" value="Radical SAM enzymes"/>
    <property type="match status" value="2"/>
</dbReference>
<dbReference type="SFLD" id="SFLDG01064">
    <property type="entry name" value="F420__menaquinone_cofactor_bio"/>
    <property type="match status" value="3"/>
</dbReference>
<evidence type="ECO:0000256" key="5">
    <source>
        <dbReference type="ARBA" id="ARBA00010826"/>
    </source>
</evidence>
<dbReference type="SMART" id="SM00729">
    <property type="entry name" value="Elp3"/>
    <property type="match status" value="2"/>
</dbReference>
<comment type="catalytic activity">
    <reaction evidence="17">
        <text>5-amino-5-(4-hydroxybenzyl)-6-(D-ribitylimino)-5,6-dihydrouracil + S-adenosyl-L-methionine = 7,8-didemethyl-8-hydroxy-5-deazariboflavin + 5'-deoxyadenosine + L-methionine + NH4(+) + H(+)</text>
        <dbReference type="Rhea" id="RHEA:55204"/>
        <dbReference type="ChEBI" id="CHEBI:15378"/>
        <dbReference type="ChEBI" id="CHEBI:17319"/>
        <dbReference type="ChEBI" id="CHEBI:28938"/>
        <dbReference type="ChEBI" id="CHEBI:57844"/>
        <dbReference type="ChEBI" id="CHEBI:59789"/>
        <dbReference type="ChEBI" id="CHEBI:59904"/>
        <dbReference type="ChEBI" id="CHEBI:85936"/>
        <dbReference type="EC" id="4.3.1.32"/>
    </reaction>
</comment>
<dbReference type="InterPro" id="IPR045567">
    <property type="entry name" value="CofH/MnqC-like_C"/>
</dbReference>
<feature type="domain" description="Radical SAM core" evidence="18">
    <location>
        <begin position="475"/>
        <end position="714"/>
    </location>
</feature>
<dbReference type="InterPro" id="IPR019939">
    <property type="entry name" value="CofG_family"/>
</dbReference>
<dbReference type="PANTHER" id="PTHR43076">
    <property type="entry name" value="FO SYNTHASE (COFH)"/>
    <property type="match status" value="1"/>
</dbReference>
<keyword evidence="15" id="KW-0456">Lyase</keyword>
<evidence type="ECO:0000256" key="17">
    <source>
        <dbReference type="ARBA" id="ARBA00048974"/>
    </source>
</evidence>
<dbReference type="InterPro" id="IPR007197">
    <property type="entry name" value="rSAM"/>
</dbReference>
<protein>
    <recommendedName>
        <fullName evidence="8">FO synthase</fullName>
        <ecNumber evidence="7">2.5.1.147</ecNumber>
        <ecNumber evidence="6">4.3.1.32</ecNumber>
    </recommendedName>
</protein>
<dbReference type="InterPro" id="IPR034405">
    <property type="entry name" value="F420"/>
</dbReference>
<dbReference type="GO" id="GO:0141093">
    <property type="term" value="F:5-amino-6-(D-ribitylamino)uracil--L-tyrosine 4-hydroxyphenyl transferase activity"/>
    <property type="evidence" value="ECO:0007669"/>
    <property type="project" value="UniProtKB-EC"/>
</dbReference>
<evidence type="ECO:0000256" key="14">
    <source>
        <dbReference type="ARBA" id="ARBA00023014"/>
    </source>
</evidence>
<dbReference type="InterPro" id="IPR019940">
    <property type="entry name" value="CofH_family"/>
</dbReference>
<dbReference type="NCBIfam" id="TIGR03550">
    <property type="entry name" value="F420_cofG"/>
    <property type="match status" value="1"/>
</dbReference>
<dbReference type="NCBIfam" id="TIGR00423">
    <property type="entry name" value="CofH family radical SAM protein"/>
    <property type="match status" value="1"/>
</dbReference>
<comment type="catalytic activity">
    <reaction evidence="16">
        <text>5-amino-6-(D-ribitylamino)uracil + L-tyrosine + S-adenosyl-L-methionine = 5-amino-5-(4-hydroxybenzyl)-6-(D-ribitylimino)-5,6-dihydrouracil + 2-iminoacetate + 5'-deoxyadenosine + L-methionine + H(+)</text>
        <dbReference type="Rhea" id="RHEA:55200"/>
        <dbReference type="ChEBI" id="CHEBI:15378"/>
        <dbReference type="ChEBI" id="CHEBI:15934"/>
        <dbReference type="ChEBI" id="CHEBI:17319"/>
        <dbReference type="ChEBI" id="CHEBI:57844"/>
        <dbReference type="ChEBI" id="CHEBI:58315"/>
        <dbReference type="ChEBI" id="CHEBI:59789"/>
        <dbReference type="ChEBI" id="CHEBI:77846"/>
        <dbReference type="ChEBI" id="CHEBI:85936"/>
        <dbReference type="EC" id="2.5.1.147"/>
    </reaction>
</comment>
<evidence type="ECO:0000256" key="11">
    <source>
        <dbReference type="ARBA" id="ARBA00022691"/>
    </source>
</evidence>
<dbReference type="InterPro" id="IPR006638">
    <property type="entry name" value="Elp3/MiaA/NifB-like_rSAM"/>
</dbReference>
<dbReference type="SFLD" id="SFLDS00029">
    <property type="entry name" value="Radical_SAM"/>
    <property type="match status" value="3"/>
</dbReference>
<accession>A0A933VV23</accession>
<comment type="caution">
    <text evidence="19">The sequence shown here is derived from an EMBL/GenBank/DDBJ whole genome shotgun (WGS) entry which is preliminary data.</text>
</comment>
<dbReference type="SFLD" id="SFLDG01389">
    <property type="entry name" value="menaquinone_synthsis_involved"/>
    <property type="match status" value="1"/>
</dbReference>
<dbReference type="Pfam" id="PF04055">
    <property type="entry name" value="Radical_SAM"/>
    <property type="match status" value="2"/>
</dbReference>
<dbReference type="NCBIfam" id="NF004884">
    <property type="entry name" value="PRK06245.1"/>
    <property type="match status" value="1"/>
</dbReference>
<reference evidence="19" key="1">
    <citation type="submission" date="2020-07" db="EMBL/GenBank/DDBJ databases">
        <title>Huge and variable diversity of episymbiotic CPR bacteria and DPANN archaea in groundwater ecosystems.</title>
        <authorList>
            <person name="He C.Y."/>
            <person name="Keren R."/>
            <person name="Whittaker M."/>
            <person name="Farag I.F."/>
            <person name="Doudna J."/>
            <person name="Cate J.H.D."/>
            <person name="Banfield J.F."/>
        </authorList>
    </citation>
    <scope>NUCLEOTIDE SEQUENCE</scope>
    <source>
        <strain evidence="19">NC_groundwater_1818_Pr3_B-0.1um_66_35</strain>
    </source>
</reference>
<dbReference type="HAMAP" id="MF_01611">
    <property type="entry name" value="FO_synth_sub1"/>
    <property type="match status" value="1"/>
</dbReference>
<feature type="domain" description="Radical SAM core" evidence="18">
    <location>
        <begin position="67"/>
        <end position="314"/>
    </location>
</feature>
<dbReference type="Gene3D" id="3.20.20.70">
    <property type="entry name" value="Aldolase class I"/>
    <property type="match status" value="2"/>
</dbReference>
<dbReference type="Pfam" id="PF19288">
    <property type="entry name" value="CofH_C"/>
    <property type="match status" value="1"/>
</dbReference>
<organism evidence="19 20">
    <name type="scientific">Rhodopseudomonas palustris</name>
    <dbReference type="NCBI Taxonomy" id="1076"/>
    <lineage>
        <taxon>Bacteria</taxon>
        <taxon>Pseudomonadati</taxon>
        <taxon>Pseudomonadota</taxon>
        <taxon>Alphaproteobacteria</taxon>
        <taxon>Hyphomicrobiales</taxon>
        <taxon>Nitrobacteraceae</taxon>
        <taxon>Rhodopseudomonas</taxon>
    </lineage>
</organism>
<dbReference type="InterPro" id="IPR013785">
    <property type="entry name" value="Aldolase_TIM"/>
</dbReference>
<evidence type="ECO:0000256" key="4">
    <source>
        <dbReference type="ARBA" id="ARBA00010051"/>
    </source>
</evidence>
<sequence length="820" mass="89868">MVAFRWDDDVRTQDERRGRRHNEMKVDDMVWDTRDADTLLRTYQAMPMAELLDEAATLARDGHRHVISYSRKVFVPLTRLCRDSCGYCTFAKAPRQVEAAFLSPDDVLAIVRAGQAAGCHEALLTLGDKPELRYAAARDFLAAQGVATTVEYVEKICKLILAETGLLPHVNAGVMSEAETARLRKVSVSQGIMLESVSERLCGRGEAHFGSPDKLPAVRLDAIAAAGRLRVPFTSGILIGIGETRLERVKSLLALRSLHRRYGHLQEIIVQNFRAKADTRFADHHEPGLDDLLWTAAVARLIFGPKMNIQVPPNLSYADYPRLLEAGINDWGGISPVTADHVNPEAPWPEIARLQQATEAAGLTLQPRLAVYPAYVRQAADWIDPALLPKVLKAVDADGFPRDDGWMPGGLAPIPPTGAARRGDPSLDALVARAAGGTRLSQPEVQALFAARGGDVDMICEAADAVRASTSGATVRYVVNRNINYTNVCSYACKFCAFSKGKTHDHLRGRPYDLSLEEVARRAREAWNRGATEVCMQGGINPHYTGKTYVDLLRAVKDEVPQMHVHAFSPLEVSQGAATLGLPVSDFLSMLRDEGLGSLPGTAAEILDDKVRQVICADKLDTQIWLDIVRSAHRVGLRTTATIMFGHVEGSDSWAAHLLRIRDLQEETGGFTEFVPLPFIHMEAPMSLRGQARSGPTWREVRLMHAVARLVLHPLITNIQASWVKLGEDGVASLLRSGVNDLGGTLMNESISRAAGTQHGQELAPEAMEALITRVGRAPAQRTTLYRPVDAERRDASFAAPELQDLVMTPFVPKQMALAR</sequence>
<gene>
    <name evidence="19" type="primary">cofH</name>
    <name evidence="19" type="ORF">HZA66_08060</name>
</gene>
<keyword evidence="14" id="KW-0411">Iron-sulfur</keyword>
<evidence type="ECO:0000256" key="9">
    <source>
        <dbReference type="ARBA" id="ARBA00022485"/>
    </source>
</evidence>
<dbReference type="Proteomes" id="UP000782519">
    <property type="component" value="Unassembled WGS sequence"/>
</dbReference>
<keyword evidence="10 19" id="KW-0808">Transferase</keyword>
<evidence type="ECO:0000256" key="2">
    <source>
        <dbReference type="ARBA" id="ARBA00003692"/>
    </source>
</evidence>
<comment type="similarity">
    <text evidence="5">In the N-terminal section; belongs to the radical SAM superfamily. CofG family.</text>
</comment>
<dbReference type="GO" id="GO:0046872">
    <property type="term" value="F:metal ion binding"/>
    <property type="evidence" value="ECO:0007669"/>
    <property type="project" value="UniProtKB-KW"/>
</dbReference>
<evidence type="ECO:0000259" key="18">
    <source>
        <dbReference type="PROSITE" id="PS51918"/>
    </source>
</evidence>